<dbReference type="SUPFAM" id="SSF89392">
    <property type="entry name" value="Prokaryotic lipoproteins and lipoprotein localization factors"/>
    <property type="match status" value="1"/>
</dbReference>
<name>A0A1D8UTT3_9PROT</name>
<dbReference type="KEGG" id="kba:A0U89_07695"/>
<sequence length="203" mass="21743">MTLSRRAALSLGISGVLTACATSGVAMLPPDQRRDAERVAHYLNGLRGVTAEFTQTGPGDDVSAGRFSYDPGHLRLDYVTPHPMTLVAANGRIVMNDSATGAVTHLSLSRNPLGLLLRTPIRFDHGIQITGVQRGVNSLQISAAEADNPSQGLLTMQFADRQDQLTLIGLDGVDARQHRLVLHIRRLQEGTVFPAGTFSPPEG</sequence>
<dbReference type="STRING" id="153496.A0U89_07695"/>
<feature type="signal peptide" evidence="2">
    <location>
        <begin position="1"/>
        <end position="21"/>
    </location>
</feature>
<evidence type="ECO:0000313" key="4">
    <source>
        <dbReference type="Proteomes" id="UP000179145"/>
    </source>
</evidence>
<dbReference type="OrthoDB" id="7260676at2"/>
<evidence type="ECO:0000256" key="1">
    <source>
        <dbReference type="ARBA" id="ARBA00022729"/>
    </source>
</evidence>
<dbReference type="RefSeq" id="WP_029604527.1">
    <property type="nucleotide sequence ID" value="NZ_BJVW01000003.1"/>
</dbReference>
<organism evidence="3 4">
    <name type="scientific">Kozakia baliensis</name>
    <dbReference type="NCBI Taxonomy" id="153496"/>
    <lineage>
        <taxon>Bacteria</taxon>
        <taxon>Pseudomonadati</taxon>
        <taxon>Pseudomonadota</taxon>
        <taxon>Alphaproteobacteria</taxon>
        <taxon>Acetobacterales</taxon>
        <taxon>Acetobacteraceae</taxon>
        <taxon>Kozakia</taxon>
    </lineage>
</organism>
<keyword evidence="1 2" id="KW-0732">Signal</keyword>
<reference evidence="3 4" key="1">
    <citation type="journal article" date="2016" name="Microb. Cell Fact.">
        <title>Dissection of exopolysaccharide biosynthesis in Kozakia baliensis.</title>
        <authorList>
            <person name="Brandt J.U."/>
            <person name="Jakob F."/>
            <person name="Behr J."/>
            <person name="Geissler A.J."/>
            <person name="Vogel R.F."/>
        </authorList>
    </citation>
    <scope>NUCLEOTIDE SEQUENCE [LARGE SCALE GENOMIC DNA]</scope>
    <source>
        <strain evidence="3 4">DSM 14400</strain>
    </source>
</reference>
<dbReference type="InterPro" id="IPR004564">
    <property type="entry name" value="OM_lipoprot_carrier_LolA-like"/>
</dbReference>
<gene>
    <name evidence="3" type="ORF">A0U89_07695</name>
</gene>
<dbReference type="eggNOG" id="COG2834">
    <property type="taxonomic scope" value="Bacteria"/>
</dbReference>
<protein>
    <recommendedName>
        <fullName evidence="5">Outer membrane lipoprotein carrier protein LolA</fullName>
    </recommendedName>
</protein>
<proteinExistence type="predicted"/>
<evidence type="ECO:0008006" key="5">
    <source>
        <dbReference type="Google" id="ProtNLM"/>
    </source>
</evidence>
<dbReference type="Pfam" id="PF03548">
    <property type="entry name" value="LolA"/>
    <property type="match status" value="1"/>
</dbReference>
<dbReference type="Gene3D" id="2.50.20.10">
    <property type="entry name" value="Lipoprotein localisation LolA/LolB/LppX"/>
    <property type="match status" value="1"/>
</dbReference>
<dbReference type="Proteomes" id="UP000179145">
    <property type="component" value="Chromosome"/>
</dbReference>
<dbReference type="PROSITE" id="PS51257">
    <property type="entry name" value="PROKAR_LIPOPROTEIN"/>
    <property type="match status" value="1"/>
</dbReference>
<evidence type="ECO:0000256" key="2">
    <source>
        <dbReference type="SAM" id="SignalP"/>
    </source>
</evidence>
<feature type="chain" id="PRO_5009439071" description="Outer membrane lipoprotein carrier protein LolA" evidence="2">
    <location>
        <begin position="22"/>
        <end position="203"/>
    </location>
</feature>
<dbReference type="InterPro" id="IPR029046">
    <property type="entry name" value="LolA/LolB/LppX"/>
</dbReference>
<accession>A0A1D8UTT3</accession>
<keyword evidence="4" id="KW-1185">Reference proteome</keyword>
<dbReference type="AlphaFoldDB" id="A0A1D8UTT3"/>
<dbReference type="EMBL" id="CP014674">
    <property type="protein sequence ID" value="AOX17048.1"/>
    <property type="molecule type" value="Genomic_DNA"/>
</dbReference>
<dbReference type="CDD" id="cd16325">
    <property type="entry name" value="LolA"/>
    <property type="match status" value="1"/>
</dbReference>
<evidence type="ECO:0000313" key="3">
    <source>
        <dbReference type="EMBL" id="AOX17048.1"/>
    </source>
</evidence>